<accession>A0A3A6PKW6</accession>
<protein>
    <recommendedName>
        <fullName evidence="8">Xylulokinase</fullName>
    </recommendedName>
</protein>
<name>A0A3A6PKW6_9BACL</name>
<dbReference type="InterPro" id="IPR018485">
    <property type="entry name" value="FGGY_C"/>
</dbReference>
<dbReference type="Pfam" id="PF00370">
    <property type="entry name" value="FGGY_N"/>
    <property type="match status" value="1"/>
</dbReference>
<dbReference type="EMBL" id="QXQB01000010">
    <property type="protein sequence ID" value="RJX36713.1"/>
    <property type="molecule type" value="Genomic_DNA"/>
</dbReference>
<dbReference type="InterPro" id="IPR018484">
    <property type="entry name" value="FGGY_N"/>
</dbReference>
<feature type="domain" description="Carbohydrate kinase FGGY C-terminal" evidence="5">
    <location>
        <begin position="274"/>
        <end position="449"/>
    </location>
</feature>
<dbReference type="CDD" id="cd07808">
    <property type="entry name" value="ASKHA_NBD_FGGY_EcXK-like"/>
    <property type="match status" value="1"/>
</dbReference>
<evidence type="ECO:0000256" key="3">
    <source>
        <dbReference type="ARBA" id="ARBA00022777"/>
    </source>
</evidence>
<evidence type="ECO:0000256" key="2">
    <source>
        <dbReference type="ARBA" id="ARBA00022679"/>
    </source>
</evidence>
<dbReference type="InterPro" id="IPR000577">
    <property type="entry name" value="Carb_kinase_FGGY"/>
</dbReference>
<dbReference type="PANTHER" id="PTHR43095:SF5">
    <property type="entry name" value="XYLULOSE KINASE"/>
    <property type="match status" value="1"/>
</dbReference>
<keyword evidence="2" id="KW-0808">Transferase</keyword>
<dbReference type="Gene3D" id="3.30.420.40">
    <property type="match status" value="2"/>
</dbReference>
<keyword evidence="7" id="KW-1185">Reference proteome</keyword>
<dbReference type="GO" id="GO:0005975">
    <property type="term" value="P:carbohydrate metabolic process"/>
    <property type="evidence" value="ECO:0007669"/>
    <property type="project" value="InterPro"/>
</dbReference>
<comment type="similarity">
    <text evidence="1">Belongs to the FGGY kinase family.</text>
</comment>
<evidence type="ECO:0000313" key="7">
    <source>
        <dbReference type="Proteomes" id="UP000267798"/>
    </source>
</evidence>
<dbReference type="Proteomes" id="UP000267798">
    <property type="component" value="Unassembled WGS sequence"/>
</dbReference>
<dbReference type="SUPFAM" id="SSF53067">
    <property type="entry name" value="Actin-like ATPase domain"/>
    <property type="match status" value="2"/>
</dbReference>
<comment type="caution">
    <text evidence="6">The sequence shown here is derived from an EMBL/GenBank/DDBJ whole genome shotgun (WGS) entry which is preliminary data.</text>
</comment>
<evidence type="ECO:0008006" key="8">
    <source>
        <dbReference type="Google" id="ProtNLM"/>
    </source>
</evidence>
<proteinExistence type="inferred from homology"/>
<evidence type="ECO:0000256" key="1">
    <source>
        <dbReference type="ARBA" id="ARBA00009156"/>
    </source>
</evidence>
<dbReference type="OrthoDB" id="9805576at2"/>
<evidence type="ECO:0000259" key="4">
    <source>
        <dbReference type="Pfam" id="PF00370"/>
    </source>
</evidence>
<dbReference type="PANTHER" id="PTHR43095">
    <property type="entry name" value="SUGAR KINASE"/>
    <property type="match status" value="1"/>
</dbReference>
<sequence>MKDSSLVLSIDIGSTAVKVIAMTKEGEIAASESGHYPTSSPYPGWVEQDPESWWAAASAAIKGCLERVGPAAIGAVSFSGHMSAPVLLDEDGTPVMPSILIADARSHEESAYLKAHYKRDFLQLTGNEPIDAFTVSKLLWIMKARPDAMDRARTLLFPKDYIRYKLTGQLGTDQTDAGNSLLYDHSKGEWALGLIRELGLPIHIFPRIHASSDIVGHASHDASIATGLLEGTPIVAGAADMACSQLGTGAVRTGTLAITLSTSAQVVMRVDSIASSSAGQITYHPSAIPGTLYAMGSVFTGGLGIDWAYRLVTGKSRLSAADYAAINQLCEGMKGIPPGSANVMFLPFLVGSGTPHFDAADRATWIGLSTGQTPELLMHSVMEGIAFNIRESMEVFQKDGHAIDKVHLGGGGSRNQVWSAMIGDVLGKNLSFLHNRDASAIGAAMLAGVGTGMCTMEDIISQKLVSTSEPSPYSEDRHRSYDVIYARYLSAYRALNEWYRNEQTAQ</sequence>
<dbReference type="AlphaFoldDB" id="A0A3A6PKW6"/>
<dbReference type="InterPro" id="IPR043129">
    <property type="entry name" value="ATPase_NBD"/>
</dbReference>
<keyword evidence="3" id="KW-0418">Kinase</keyword>
<dbReference type="PIRSF" id="PIRSF000538">
    <property type="entry name" value="GlpK"/>
    <property type="match status" value="1"/>
</dbReference>
<reference evidence="6 7" key="1">
    <citation type="submission" date="2018-09" db="EMBL/GenBank/DDBJ databases">
        <title>Paenibacillus aracenensis nov. sp. isolated from a cave in southern Spain.</title>
        <authorList>
            <person name="Jurado V."/>
            <person name="Gutierrez-Patricio S."/>
            <person name="Gonzalez-Pimentel J.L."/>
            <person name="Miller A.Z."/>
            <person name="Laiz L."/>
            <person name="Saiz-Jimenez C."/>
        </authorList>
    </citation>
    <scope>NUCLEOTIDE SEQUENCE [LARGE SCALE GENOMIC DNA]</scope>
    <source>
        <strain evidence="6 7">JCM 19203</strain>
    </source>
</reference>
<feature type="domain" description="Carbohydrate kinase FGGY N-terminal" evidence="4">
    <location>
        <begin position="7"/>
        <end position="247"/>
    </location>
</feature>
<dbReference type="GO" id="GO:0016301">
    <property type="term" value="F:kinase activity"/>
    <property type="evidence" value="ECO:0007669"/>
    <property type="project" value="UniProtKB-KW"/>
</dbReference>
<gene>
    <name evidence="6" type="ORF">D3P09_27010</name>
</gene>
<dbReference type="InterPro" id="IPR050406">
    <property type="entry name" value="FGGY_Carb_Kinase"/>
</dbReference>
<evidence type="ECO:0000259" key="5">
    <source>
        <dbReference type="Pfam" id="PF02782"/>
    </source>
</evidence>
<dbReference type="RefSeq" id="WP_120114534.1">
    <property type="nucleotide sequence ID" value="NZ_QXQB01000010.1"/>
</dbReference>
<organism evidence="6 7">
    <name type="scientific">Paenibacillus pinisoli</name>
    <dbReference type="NCBI Taxonomy" id="1276110"/>
    <lineage>
        <taxon>Bacteria</taxon>
        <taxon>Bacillati</taxon>
        <taxon>Bacillota</taxon>
        <taxon>Bacilli</taxon>
        <taxon>Bacillales</taxon>
        <taxon>Paenibacillaceae</taxon>
        <taxon>Paenibacillus</taxon>
    </lineage>
</organism>
<dbReference type="Pfam" id="PF02782">
    <property type="entry name" value="FGGY_C"/>
    <property type="match status" value="1"/>
</dbReference>
<evidence type="ECO:0000313" key="6">
    <source>
        <dbReference type="EMBL" id="RJX36713.1"/>
    </source>
</evidence>